<organism evidence="2 3">
    <name type="scientific">Trifolium subterraneum</name>
    <name type="common">Subterranean clover</name>
    <dbReference type="NCBI Taxonomy" id="3900"/>
    <lineage>
        <taxon>Eukaryota</taxon>
        <taxon>Viridiplantae</taxon>
        <taxon>Streptophyta</taxon>
        <taxon>Embryophyta</taxon>
        <taxon>Tracheophyta</taxon>
        <taxon>Spermatophyta</taxon>
        <taxon>Magnoliopsida</taxon>
        <taxon>eudicotyledons</taxon>
        <taxon>Gunneridae</taxon>
        <taxon>Pentapetalae</taxon>
        <taxon>rosids</taxon>
        <taxon>fabids</taxon>
        <taxon>Fabales</taxon>
        <taxon>Fabaceae</taxon>
        <taxon>Papilionoideae</taxon>
        <taxon>50 kb inversion clade</taxon>
        <taxon>NPAAA clade</taxon>
        <taxon>Hologalegina</taxon>
        <taxon>IRL clade</taxon>
        <taxon>Trifolieae</taxon>
        <taxon>Trifolium</taxon>
    </lineage>
</organism>
<keyword evidence="3" id="KW-1185">Reference proteome</keyword>
<reference evidence="3" key="1">
    <citation type="journal article" date="2017" name="Front. Plant Sci.">
        <title>Climate Clever Clovers: New Paradigm to Reduce the Environmental Footprint of Ruminants by Breeding Low Methanogenic Forages Utilizing Haplotype Variation.</title>
        <authorList>
            <person name="Kaur P."/>
            <person name="Appels R."/>
            <person name="Bayer P.E."/>
            <person name="Keeble-Gagnere G."/>
            <person name="Wang J."/>
            <person name="Hirakawa H."/>
            <person name="Shirasawa K."/>
            <person name="Vercoe P."/>
            <person name="Stefanova K."/>
            <person name="Durmic Z."/>
            <person name="Nichols P."/>
            <person name="Revell C."/>
            <person name="Isobe S.N."/>
            <person name="Edwards D."/>
            <person name="Erskine W."/>
        </authorList>
    </citation>
    <scope>NUCLEOTIDE SEQUENCE [LARGE SCALE GENOMIC DNA]</scope>
    <source>
        <strain evidence="3">cv. Daliak</strain>
    </source>
</reference>
<dbReference type="AlphaFoldDB" id="A0A2Z6P7L2"/>
<evidence type="ECO:0000313" key="3">
    <source>
        <dbReference type="Proteomes" id="UP000242715"/>
    </source>
</evidence>
<sequence length="78" mass="9165">MQNKDENERKKMKKKIQKCRQNSDINGKENGNKRHRRALAAMVRSGDLNAPPFLWLHCFDRAFESEEGVAAVFRFRES</sequence>
<evidence type="ECO:0000313" key="2">
    <source>
        <dbReference type="EMBL" id="GAU38437.1"/>
    </source>
</evidence>
<gene>
    <name evidence="2" type="ORF">TSUD_151600</name>
</gene>
<name>A0A2Z6P7L2_TRISU</name>
<proteinExistence type="predicted"/>
<accession>A0A2Z6P7L2</accession>
<evidence type="ECO:0000256" key="1">
    <source>
        <dbReference type="SAM" id="MobiDB-lite"/>
    </source>
</evidence>
<dbReference type="Proteomes" id="UP000242715">
    <property type="component" value="Unassembled WGS sequence"/>
</dbReference>
<protein>
    <submittedName>
        <fullName evidence="2">Uncharacterized protein</fullName>
    </submittedName>
</protein>
<feature type="region of interest" description="Disordered" evidence="1">
    <location>
        <begin position="1"/>
        <end position="34"/>
    </location>
</feature>
<dbReference type="EMBL" id="DF973716">
    <property type="protein sequence ID" value="GAU38437.1"/>
    <property type="molecule type" value="Genomic_DNA"/>
</dbReference>